<keyword evidence="1" id="KW-0472">Membrane</keyword>
<gene>
    <name evidence="2" type="ORF">SAMN05421854_11936</name>
</gene>
<dbReference type="AlphaFoldDB" id="A0A1I6AI27"/>
<organism evidence="2 3">
    <name type="scientific">Amycolatopsis rubida</name>
    <dbReference type="NCBI Taxonomy" id="112413"/>
    <lineage>
        <taxon>Bacteria</taxon>
        <taxon>Bacillati</taxon>
        <taxon>Actinomycetota</taxon>
        <taxon>Actinomycetes</taxon>
        <taxon>Pseudonocardiales</taxon>
        <taxon>Pseudonocardiaceae</taxon>
        <taxon>Amycolatopsis</taxon>
    </lineage>
</organism>
<keyword evidence="1" id="KW-1133">Transmembrane helix</keyword>
<reference evidence="2 3" key="1">
    <citation type="submission" date="2016-10" db="EMBL/GenBank/DDBJ databases">
        <authorList>
            <person name="de Groot N.N."/>
        </authorList>
    </citation>
    <scope>NUCLEOTIDE SEQUENCE [LARGE SCALE GENOMIC DNA]</scope>
    <source>
        <strain evidence="2 3">DSM 44637</strain>
    </source>
</reference>
<dbReference type="EMBL" id="FOWC01000019">
    <property type="protein sequence ID" value="SFQ68358.1"/>
    <property type="molecule type" value="Genomic_DNA"/>
</dbReference>
<evidence type="ECO:0000256" key="1">
    <source>
        <dbReference type="SAM" id="Phobius"/>
    </source>
</evidence>
<proteinExistence type="predicted"/>
<evidence type="ECO:0000313" key="3">
    <source>
        <dbReference type="Proteomes" id="UP000199137"/>
    </source>
</evidence>
<sequence length="39" mass="4078">MLTAVGVLAVVIGWGTWWIAAGVVAILLAICSFVYANDI</sequence>
<keyword evidence="1" id="KW-0812">Transmembrane</keyword>
<dbReference type="Proteomes" id="UP000199137">
    <property type="component" value="Unassembled WGS sequence"/>
</dbReference>
<protein>
    <submittedName>
        <fullName evidence="2">Uncharacterized protein</fullName>
    </submittedName>
</protein>
<feature type="transmembrane region" description="Helical" evidence="1">
    <location>
        <begin position="6"/>
        <end position="36"/>
    </location>
</feature>
<name>A0A1I6AI27_9PSEU</name>
<evidence type="ECO:0000313" key="2">
    <source>
        <dbReference type="EMBL" id="SFQ68358.1"/>
    </source>
</evidence>
<accession>A0A1I6AI27</accession>